<feature type="chain" id="PRO_5047296237" description="Lipoprotein" evidence="1">
    <location>
        <begin position="29"/>
        <end position="147"/>
    </location>
</feature>
<protein>
    <recommendedName>
        <fullName evidence="4">Lipoprotein</fullName>
    </recommendedName>
</protein>
<evidence type="ECO:0008006" key="4">
    <source>
        <dbReference type="Google" id="ProtNLM"/>
    </source>
</evidence>
<dbReference type="Proteomes" id="UP001168883">
    <property type="component" value="Unassembled WGS sequence"/>
</dbReference>
<evidence type="ECO:0000313" key="3">
    <source>
        <dbReference type="Proteomes" id="UP001168883"/>
    </source>
</evidence>
<feature type="signal peptide" evidence="1">
    <location>
        <begin position="1"/>
        <end position="28"/>
    </location>
</feature>
<keyword evidence="1" id="KW-0732">Signal</keyword>
<evidence type="ECO:0000256" key="1">
    <source>
        <dbReference type="SAM" id="SignalP"/>
    </source>
</evidence>
<sequence>MKKGSLIVVAALALTVSAFSPISSSASAEPTQQAAALESYQYVGTMSGHTQAAKDAAALAATLAGSIPGLGWTAKAITTLTGYGINQSIPAAYYTYDLYQKGFMTENWYQYSVVRFYEDKEHTKPMGQAWTTNPVHIDLPNSVLPLQ</sequence>
<accession>A0ABT8VI84</accession>
<proteinExistence type="predicted"/>
<name>A0ABT8VI84_9BACL</name>
<gene>
    <name evidence="2" type="ORF">Q3C12_26955</name>
</gene>
<dbReference type="EMBL" id="JAUMKJ010000044">
    <property type="protein sequence ID" value="MDO3680656.1"/>
    <property type="molecule type" value="Genomic_DNA"/>
</dbReference>
<comment type="caution">
    <text evidence="2">The sequence shown here is derived from an EMBL/GenBank/DDBJ whole genome shotgun (WGS) entry which is preliminary data.</text>
</comment>
<keyword evidence="3" id="KW-1185">Reference proteome</keyword>
<dbReference type="RefSeq" id="WP_302880874.1">
    <property type="nucleotide sequence ID" value="NZ_JAUMKJ010000044.1"/>
</dbReference>
<evidence type="ECO:0000313" key="2">
    <source>
        <dbReference type="EMBL" id="MDO3680656.1"/>
    </source>
</evidence>
<organism evidence="2 3">
    <name type="scientific">Paenibacillus ehimensis</name>
    <dbReference type="NCBI Taxonomy" id="79264"/>
    <lineage>
        <taxon>Bacteria</taxon>
        <taxon>Bacillati</taxon>
        <taxon>Bacillota</taxon>
        <taxon>Bacilli</taxon>
        <taxon>Bacillales</taxon>
        <taxon>Paenibacillaceae</taxon>
        <taxon>Paenibacillus</taxon>
    </lineage>
</organism>
<reference evidence="2" key="1">
    <citation type="submission" date="2023-07" db="EMBL/GenBank/DDBJ databases">
        <authorList>
            <person name="Aktuganov G."/>
            <person name="Boyko T."/>
            <person name="Delegan Y."/>
            <person name="Galimzianova N."/>
            <person name="Gilvanova E."/>
            <person name="Korobov V."/>
            <person name="Kuzmina L."/>
            <person name="Melentiev A."/>
            <person name="Milman P."/>
            <person name="Ryabova A."/>
            <person name="Stupak E."/>
            <person name="Yasakov T."/>
            <person name="Zharikova N."/>
            <person name="Zhurenko E."/>
        </authorList>
    </citation>
    <scope>NUCLEOTIDE SEQUENCE</scope>
    <source>
        <strain evidence="2">IB-739</strain>
    </source>
</reference>